<reference evidence="2 3" key="1">
    <citation type="submission" date="2019-03" db="EMBL/GenBank/DDBJ databases">
        <title>Genomic Encyclopedia of Archaeal and Bacterial Type Strains, Phase II (KMG-II): from individual species to whole genera.</title>
        <authorList>
            <person name="Goeker M."/>
        </authorList>
    </citation>
    <scope>NUCLEOTIDE SEQUENCE [LARGE SCALE GENOMIC DNA]</scope>
    <source>
        <strain evidence="2 3">DSM 29467</strain>
    </source>
</reference>
<feature type="compositionally biased region" description="Basic and acidic residues" evidence="1">
    <location>
        <begin position="13"/>
        <end position="35"/>
    </location>
</feature>
<dbReference type="RefSeq" id="WP_134016029.1">
    <property type="nucleotide sequence ID" value="NZ_SOBH01000004.1"/>
</dbReference>
<evidence type="ECO:0000313" key="3">
    <source>
        <dbReference type="Proteomes" id="UP000294563"/>
    </source>
</evidence>
<protein>
    <submittedName>
        <fullName evidence="2">Uncharacterized protein</fullName>
    </submittedName>
</protein>
<dbReference type="Proteomes" id="UP000294563">
    <property type="component" value="Unassembled WGS sequence"/>
</dbReference>
<keyword evidence="3" id="KW-1185">Reference proteome</keyword>
<accession>A0A4R7LCR0</accession>
<sequence>MEHGRLQPMKGASGREKTAFTMKTIKELLEEEALKKTQTPMPLPTAPEVQKPEAAAPSASEPYAEAATPAVEPKKPAAQKAAALPPISPAPAARATEQPAEKPRSFLGRLIGS</sequence>
<name>A0A4R7LCR0_9RHOB</name>
<dbReference type="EMBL" id="SOBH01000004">
    <property type="protein sequence ID" value="TDT72954.1"/>
    <property type="molecule type" value="Genomic_DNA"/>
</dbReference>
<dbReference type="AlphaFoldDB" id="A0A4R7LCR0"/>
<organism evidence="2 3">
    <name type="scientific">Litoreibacter halocynthiae</name>
    <dbReference type="NCBI Taxonomy" id="1242689"/>
    <lineage>
        <taxon>Bacteria</taxon>
        <taxon>Pseudomonadati</taxon>
        <taxon>Pseudomonadota</taxon>
        <taxon>Alphaproteobacteria</taxon>
        <taxon>Rhodobacterales</taxon>
        <taxon>Roseobacteraceae</taxon>
        <taxon>Litoreibacter</taxon>
    </lineage>
</organism>
<feature type="region of interest" description="Disordered" evidence="1">
    <location>
        <begin position="1"/>
        <end position="113"/>
    </location>
</feature>
<evidence type="ECO:0000313" key="2">
    <source>
        <dbReference type="EMBL" id="TDT72954.1"/>
    </source>
</evidence>
<proteinExistence type="predicted"/>
<feature type="compositionally biased region" description="Low complexity" evidence="1">
    <location>
        <begin position="52"/>
        <end position="95"/>
    </location>
</feature>
<comment type="caution">
    <text evidence="2">The sequence shown here is derived from an EMBL/GenBank/DDBJ whole genome shotgun (WGS) entry which is preliminary data.</text>
</comment>
<gene>
    <name evidence="2" type="ORF">BDE40_3132</name>
</gene>
<evidence type="ECO:0000256" key="1">
    <source>
        <dbReference type="SAM" id="MobiDB-lite"/>
    </source>
</evidence>